<feature type="domain" description="Protein kinase" evidence="6">
    <location>
        <begin position="51"/>
        <end position="241"/>
    </location>
</feature>
<dbReference type="PANTHER" id="PTHR24058">
    <property type="entry name" value="DUAL SPECIFICITY PROTEIN KINASE"/>
    <property type="match status" value="1"/>
</dbReference>
<keyword evidence="8" id="KW-1185">Reference proteome</keyword>
<evidence type="ECO:0000256" key="1">
    <source>
        <dbReference type="ARBA" id="ARBA00022527"/>
    </source>
</evidence>
<evidence type="ECO:0000256" key="4">
    <source>
        <dbReference type="ARBA" id="ARBA00022777"/>
    </source>
</evidence>
<keyword evidence="4" id="KW-0418">Kinase</keyword>
<dbReference type="GO" id="GO:0005737">
    <property type="term" value="C:cytoplasm"/>
    <property type="evidence" value="ECO:0007669"/>
    <property type="project" value="TreeGrafter"/>
</dbReference>
<dbReference type="Gene3D" id="3.30.200.20">
    <property type="entry name" value="Phosphorylase Kinase, domain 1"/>
    <property type="match status" value="1"/>
</dbReference>
<keyword evidence="3" id="KW-0547">Nucleotide-binding</keyword>
<organism evidence="7 8">
    <name type="scientific">Oreochromis niloticus</name>
    <name type="common">Nile tilapia</name>
    <name type="synonym">Tilapia nilotica</name>
    <dbReference type="NCBI Taxonomy" id="8128"/>
    <lineage>
        <taxon>Eukaryota</taxon>
        <taxon>Metazoa</taxon>
        <taxon>Chordata</taxon>
        <taxon>Craniata</taxon>
        <taxon>Vertebrata</taxon>
        <taxon>Euteleostomi</taxon>
        <taxon>Actinopterygii</taxon>
        <taxon>Neopterygii</taxon>
        <taxon>Teleostei</taxon>
        <taxon>Neoteleostei</taxon>
        <taxon>Acanthomorphata</taxon>
        <taxon>Ovalentaria</taxon>
        <taxon>Cichlomorphae</taxon>
        <taxon>Cichliformes</taxon>
        <taxon>Cichlidae</taxon>
        <taxon>African cichlids</taxon>
        <taxon>Pseudocrenilabrinae</taxon>
        <taxon>Oreochromini</taxon>
        <taxon>Oreochromis</taxon>
    </lineage>
</organism>
<dbReference type="GO" id="GO:0004713">
    <property type="term" value="F:protein tyrosine kinase activity"/>
    <property type="evidence" value="ECO:0007669"/>
    <property type="project" value="TreeGrafter"/>
</dbReference>
<dbReference type="InterPro" id="IPR011009">
    <property type="entry name" value="Kinase-like_dom_sf"/>
</dbReference>
<keyword evidence="5" id="KW-0067">ATP-binding</keyword>
<reference evidence="8" key="1">
    <citation type="submission" date="2012-01" db="EMBL/GenBank/DDBJ databases">
        <title>The Genome Sequence of Oreochromis niloticus (Nile Tilapia).</title>
        <authorList>
            <consortium name="Broad Institute Genome Assembly Team"/>
            <consortium name="Broad Institute Sequencing Platform"/>
            <person name="Di Palma F."/>
            <person name="Johnson J."/>
            <person name="Lander E.S."/>
            <person name="Lindblad-Toh K."/>
        </authorList>
    </citation>
    <scope>NUCLEOTIDE SEQUENCE [LARGE SCALE GENOMIC DNA]</scope>
</reference>
<reference evidence="7" key="3">
    <citation type="submission" date="2025-09" db="UniProtKB">
        <authorList>
            <consortium name="Ensembl"/>
        </authorList>
    </citation>
    <scope>IDENTIFICATION</scope>
</reference>
<dbReference type="Proteomes" id="UP000005207">
    <property type="component" value="Linkage group LG11"/>
</dbReference>
<accession>A0A669DRN4</accession>
<evidence type="ECO:0000313" key="7">
    <source>
        <dbReference type="Ensembl" id="ENSONIP00000061540.1"/>
    </source>
</evidence>
<dbReference type="GO" id="GO:0016605">
    <property type="term" value="C:PML body"/>
    <property type="evidence" value="ECO:0007669"/>
    <property type="project" value="TreeGrafter"/>
</dbReference>
<dbReference type="GO" id="GO:0042771">
    <property type="term" value="P:intrinsic apoptotic signaling pathway in response to DNA damage by p53 class mediator"/>
    <property type="evidence" value="ECO:0007669"/>
    <property type="project" value="TreeGrafter"/>
</dbReference>
<dbReference type="GO" id="GO:0004674">
    <property type="term" value="F:protein serine/threonine kinase activity"/>
    <property type="evidence" value="ECO:0007669"/>
    <property type="project" value="UniProtKB-KW"/>
</dbReference>
<dbReference type="GO" id="GO:0045944">
    <property type="term" value="P:positive regulation of transcription by RNA polymerase II"/>
    <property type="evidence" value="ECO:0007669"/>
    <property type="project" value="TreeGrafter"/>
</dbReference>
<dbReference type="InParanoid" id="A0A669DRN4"/>
<dbReference type="Gene3D" id="1.10.510.10">
    <property type="entry name" value="Transferase(Phosphotransferase) domain 1"/>
    <property type="match status" value="1"/>
</dbReference>
<dbReference type="InterPro" id="IPR050494">
    <property type="entry name" value="Ser_Thr_dual-spec_kinase"/>
</dbReference>
<protein>
    <recommendedName>
        <fullName evidence="6">Protein kinase domain-containing protein</fullName>
    </recommendedName>
</protein>
<dbReference type="AlphaFoldDB" id="A0A669DRN4"/>
<dbReference type="PANTHER" id="PTHR24058:SF53">
    <property type="entry name" value="HOMEODOMAIN-INTERACTING PROTEIN KINASE 2"/>
    <property type="match status" value="1"/>
</dbReference>
<dbReference type="InterPro" id="IPR000719">
    <property type="entry name" value="Prot_kinase_dom"/>
</dbReference>
<dbReference type="GO" id="GO:0046332">
    <property type="term" value="F:SMAD binding"/>
    <property type="evidence" value="ECO:0007669"/>
    <property type="project" value="TreeGrafter"/>
</dbReference>
<evidence type="ECO:0000313" key="8">
    <source>
        <dbReference type="Proteomes" id="UP000005207"/>
    </source>
</evidence>
<evidence type="ECO:0000259" key="6">
    <source>
        <dbReference type="PROSITE" id="PS50011"/>
    </source>
</evidence>
<dbReference type="GO" id="GO:0003713">
    <property type="term" value="F:transcription coactivator activity"/>
    <property type="evidence" value="ECO:0007669"/>
    <property type="project" value="TreeGrafter"/>
</dbReference>
<dbReference type="PROSITE" id="PS50011">
    <property type="entry name" value="PROTEIN_KINASE_DOM"/>
    <property type="match status" value="1"/>
</dbReference>
<keyword evidence="1" id="KW-0723">Serine/threonine-protein kinase</keyword>
<dbReference type="Pfam" id="PF00069">
    <property type="entry name" value="Pkinase"/>
    <property type="match status" value="1"/>
</dbReference>
<sequence>MKRGLFTVVNSGNPWCKRTLAFSDECTDYFFPQLDEGIGMNVLIQSKSCNYMVRKLPGEGTFGRVLKSVKLDTFETVAVKAAKQYDWVAWKEAAAIKEMSVLDIDQCNLVKYYEIFDYKCQTFISMEMLDISLHDFVNHRYCYPLLLHEIRVILKQMFVALITLKSIGMMHADIKPDNIMLVNQSQQPFKVKGIPVNESCLLIGDHQVVGVSFLYCRVFTLQYKTPWCNSLLIFKDVKNEM</sequence>
<proteinExistence type="predicted"/>
<dbReference type="GO" id="GO:0003714">
    <property type="term" value="F:transcription corepressor activity"/>
    <property type="evidence" value="ECO:0007669"/>
    <property type="project" value="TreeGrafter"/>
</dbReference>
<evidence type="ECO:0000256" key="3">
    <source>
        <dbReference type="ARBA" id="ARBA00022741"/>
    </source>
</evidence>
<dbReference type="PROSITE" id="PS00108">
    <property type="entry name" value="PROTEIN_KINASE_ST"/>
    <property type="match status" value="1"/>
</dbReference>
<dbReference type="SUPFAM" id="SSF56112">
    <property type="entry name" value="Protein kinase-like (PK-like)"/>
    <property type="match status" value="1"/>
</dbReference>
<name>A0A669DRN4_ORENI</name>
<dbReference type="GO" id="GO:0005524">
    <property type="term" value="F:ATP binding"/>
    <property type="evidence" value="ECO:0007669"/>
    <property type="project" value="UniProtKB-KW"/>
</dbReference>
<dbReference type="SMART" id="SM00220">
    <property type="entry name" value="S_TKc"/>
    <property type="match status" value="1"/>
</dbReference>
<dbReference type="GeneTree" id="ENSGT00940000155356"/>
<evidence type="ECO:0000256" key="5">
    <source>
        <dbReference type="ARBA" id="ARBA00022840"/>
    </source>
</evidence>
<dbReference type="Ensembl" id="ENSONIT00000044100.1">
    <property type="protein sequence ID" value="ENSONIP00000061540.1"/>
    <property type="gene ID" value="ENSONIG00000037358.1"/>
</dbReference>
<keyword evidence="2" id="KW-0808">Transferase</keyword>
<dbReference type="GO" id="GO:0007224">
    <property type="term" value="P:smoothened signaling pathway"/>
    <property type="evidence" value="ECO:0007669"/>
    <property type="project" value="TreeGrafter"/>
</dbReference>
<dbReference type="InterPro" id="IPR008271">
    <property type="entry name" value="Ser/Thr_kinase_AS"/>
</dbReference>
<evidence type="ECO:0000256" key="2">
    <source>
        <dbReference type="ARBA" id="ARBA00022679"/>
    </source>
</evidence>
<reference evidence="7" key="2">
    <citation type="submission" date="2025-08" db="UniProtKB">
        <authorList>
            <consortium name="Ensembl"/>
        </authorList>
    </citation>
    <scope>IDENTIFICATION</scope>
</reference>